<evidence type="ECO:0008006" key="3">
    <source>
        <dbReference type="Google" id="ProtNLM"/>
    </source>
</evidence>
<evidence type="ECO:0000313" key="2">
    <source>
        <dbReference type="Proteomes" id="UP001227230"/>
    </source>
</evidence>
<gene>
    <name evidence="1" type="ORF">VitviT2T_020013</name>
</gene>
<dbReference type="PANTHER" id="PTHR11439:SF455">
    <property type="entry name" value="RLK (RECEPTOR-LIKE PROTEIN KINASE) 8, PUTATIVE-RELATED"/>
    <property type="match status" value="1"/>
</dbReference>
<proteinExistence type="predicted"/>
<protein>
    <recommendedName>
        <fullName evidence="3">Mitochondrial protein</fullName>
    </recommendedName>
</protein>
<dbReference type="PANTHER" id="PTHR11439">
    <property type="entry name" value="GAG-POL-RELATED RETROTRANSPOSON"/>
    <property type="match status" value="1"/>
</dbReference>
<name>A0ABY9D2Q4_VITVI</name>
<sequence length="96" mass="10744">MHSLTTHWQAVKRILHYLKSTIYHGISLQPSTDLSLICYTDVDWASCPDDRKSTSGHCCFLGPILISWSCTKQKVVSRSSVESEYRGLANAASELI</sequence>
<reference evidence="1 2" key="1">
    <citation type="journal article" date="2023" name="Hortic Res">
        <title>The complete reference genome for grapevine (Vitis vinifera L.) genetics and breeding.</title>
        <authorList>
            <person name="Shi X."/>
            <person name="Cao S."/>
            <person name="Wang X."/>
            <person name="Huang S."/>
            <person name="Wang Y."/>
            <person name="Liu Z."/>
            <person name="Liu W."/>
            <person name="Leng X."/>
            <person name="Peng Y."/>
            <person name="Wang N."/>
            <person name="Wang Y."/>
            <person name="Ma Z."/>
            <person name="Xu X."/>
            <person name="Zhang F."/>
            <person name="Xue H."/>
            <person name="Zhong H."/>
            <person name="Wang Y."/>
            <person name="Zhang K."/>
            <person name="Velt A."/>
            <person name="Avia K."/>
            <person name="Holtgrawe D."/>
            <person name="Grimplet J."/>
            <person name="Matus J.T."/>
            <person name="Ware D."/>
            <person name="Wu X."/>
            <person name="Wang H."/>
            <person name="Liu C."/>
            <person name="Fang Y."/>
            <person name="Rustenholz C."/>
            <person name="Cheng Z."/>
            <person name="Xiao H."/>
            <person name="Zhou Y."/>
        </authorList>
    </citation>
    <scope>NUCLEOTIDE SEQUENCE [LARGE SCALE GENOMIC DNA]</scope>
    <source>
        <strain evidence="2">cv. Pinot noir / PN40024</strain>
        <tissue evidence="1">Leaf</tissue>
    </source>
</reference>
<organism evidence="1 2">
    <name type="scientific">Vitis vinifera</name>
    <name type="common">Grape</name>
    <dbReference type="NCBI Taxonomy" id="29760"/>
    <lineage>
        <taxon>Eukaryota</taxon>
        <taxon>Viridiplantae</taxon>
        <taxon>Streptophyta</taxon>
        <taxon>Embryophyta</taxon>
        <taxon>Tracheophyta</taxon>
        <taxon>Spermatophyta</taxon>
        <taxon>Magnoliopsida</taxon>
        <taxon>eudicotyledons</taxon>
        <taxon>Gunneridae</taxon>
        <taxon>Pentapetalae</taxon>
        <taxon>rosids</taxon>
        <taxon>Vitales</taxon>
        <taxon>Vitaceae</taxon>
        <taxon>Viteae</taxon>
        <taxon>Vitis</taxon>
    </lineage>
</organism>
<dbReference type="CDD" id="cd09272">
    <property type="entry name" value="RNase_HI_RT_Ty1"/>
    <property type="match status" value="1"/>
</dbReference>
<accession>A0ABY9D2Q4</accession>
<dbReference type="EMBL" id="CP126660">
    <property type="protein sequence ID" value="WKA01747.1"/>
    <property type="molecule type" value="Genomic_DNA"/>
</dbReference>
<evidence type="ECO:0000313" key="1">
    <source>
        <dbReference type="EMBL" id="WKA01747.1"/>
    </source>
</evidence>
<keyword evidence="2" id="KW-1185">Reference proteome</keyword>
<dbReference type="Proteomes" id="UP001227230">
    <property type="component" value="Chromosome 13"/>
</dbReference>